<comment type="caution">
    <text evidence="1">The sequence shown here is derived from an EMBL/GenBank/DDBJ whole genome shotgun (WGS) entry which is preliminary data.</text>
</comment>
<sequence length="1264" mass="140958">MAPVTSETQSRTVRVRRGCLKDLPTMSVDILTEVMSHLMPCDILHLSRTSKDFRQFLMARASEFIWRRARQNFVGLPPLPEDLSEPAVAQQFESGQPSGISALDTAHHVERKRDRDYFHVPHVDAEFGGTAVEMSRSVLDGYNFGRQGWHLRDDMQPRLAHAALCAQWAKKMKDACDAQLRQVRRQRFAEPVIGTKRKKSLSECSDDADHAKKRPALSRLSYDPSAGELSFHVPPAESQREQHDPSQALLAKARDGVDSDTESDILAQDEMFRDTHSAPHMEANAPKPAVVDAVEYSANDSERRGSGFSVSRVQCHEPDQSAVGHHRVAENPNPCSIHMNEDQRGGRESYIPYSGDDLPFMPSEDAAEPDQHPEANPDTSILQVDLTGGKGGRPAETVPHGEAYGAVKHTPSGRNLHKSCVELLHRDIEGPHVAVHVDGLPGAGIPHSIYGLRPRYTAKQRSQASILDAITRSQQLQAERAPAPLYLPPQQNIHGAYLPHVHSLSSTTAYNTHNSNQYSMRPTAELVFPSSVPFDPFRSSFYPGVQPVGGAVLSHSPTQEQRSYSSVTPSSEHGPEPPALRLETRPKPKLTHLTNGLVGNHHLPQGTMRSTPNSTTPSQLETSPLQSFSSDGKRSALNGAGSGSILANVLSSRFEALEVRLTTRINDAMGELEARMLELFSGKVKSRRTSVETEGYAADDESEDESESGSGGRTRSRMASDHPFRNQIHRTVRDSLMHYLGLHAGCELVPSATTRQVQDFEDGNHPGPSVPNLCLDYDSPATSAYNEAAFQAFGEWFAMLVSQCVFPELPPLGWMTGEYFAAIAQSKFRLLRDRYRAASPPDAESGETTHNKSLRVSTAYTQSLALHRRRRRKANLYTHRKRLIETSPKSSPRLEVLCQLLNLLGTDAMSSDETEDDVSVPQRKRVRRKRRHWLNPIITTNFAWLDSCYTRVKTTGQLVSGNSFRDRIYEHNKDSTGRPKQGLPRNVYDSTFLDAISTDRRRRLRLADRQAVVCVSTGQTGVRALGVQVRYTPSLKLSSTHQLKHTMPSPKTHWLEMVCRERPDYRALTWSDGVSTAVSFDGDLIVMSLTMAFVPLPTCGHITISLRADGHFGAADPIHWPQVMEEGTKYPWMTVIRRKPEGKKDTIMWSPLTYDHSLLVRTSLPWATNTGKTHNVILRTLKSWRGHVAVSKGNIRPGRLKRVRTPYACKRRIVGVYYDSNVFDIRSLVQLKLDSRSSASQPHSSVDSLSLPLDLSHRRLLVLR</sequence>
<evidence type="ECO:0000313" key="2">
    <source>
        <dbReference type="Proteomes" id="UP001148662"/>
    </source>
</evidence>
<reference evidence="1" key="1">
    <citation type="submission" date="2022-07" db="EMBL/GenBank/DDBJ databases">
        <title>Genome Sequence of Phlebia brevispora.</title>
        <authorList>
            <person name="Buettner E."/>
        </authorList>
    </citation>
    <scope>NUCLEOTIDE SEQUENCE</scope>
    <source>
        <strain evidence="1">MPL23</strain>
    </source>
</reference>
<dbReference type="Proteomes" id="UP001148662">
    <property type="component" value="Unassembled WGS sequence"/>
</dbReference>
<evidence type="ECO:0000313" key="1">
    <source>
        <dbReference type="EMBL" id="KAJ3551943.1"/>
    </source>
</evidence>
<proteinExistence type="predicted"/>
<organism evidence="1 2">
    <name type="scientific">Phlebia brevispora</name>
    <dbReference type="NCBI Taxonomy" id="194682"/>
    <lineage>
        <taxon>Eukaryota</taxon>
        <taxon>Fungi</taxon>
        <taxon>Dikarya</taxon>
        <taxon>Basidiomycota</taxon>
        <taxon>Agaricomycotina</taxon>
        <taxon>Agaricomycetes</taxon>
        <taxon>Polyporales</taxon>
        <taxon>Meruliaceae</taxon>
        <taxon>Phlebia</taxon>
    </lineage>
</organism>
<protein>
    <submittedName>
        <fullName evidence="1">Uncharacterized protein</fullName>
    </submittedName>
</protein>
<keyword evidence="2" id="KW-1185">Reference proteome</keyword>
<name>A0ACC1T310_9APHY</name>
<dbReference type="EMBL" id="JANHOG010000728">
    <property type="protein sequence ID" value="KAJ3551943.1"/>
    <property type="molecule type" value="Genomic_DNA"/>
</dbReference>
<gene>
    <name evidence="1" type="ORF">NM688_g4418</name>
</gene>
<accession>A0ACC1T310</accession>